<sequence>MKRISEHSPRKPNKRRRSSSEDRVFPNQQKLHKSVNPGVSSSGEFDFLDYKRDINKIFAYSRDTNTVTNNLDDFWVFINKYQATLRKAGKPVFSIENENRTINDLGISSNFSKFDCINFSTNIKFMDSVCDERGKKKLTKSIFDALLNVVSIYLDFKNKEKLEKLKKLRQTQRDLPVAKYREEIRAAVKNERVIIVAGDTGCGKSTQVPQYLHDAGFQNIACTQPRRIACVSLSKRVAFETLTQFESKVGYQIRFEKSKSADTKICFITEGLLLRQMSSENLPNYDVIILDEIHERHLMGDFLLGVLKCLIHTRTDIKLVLMSATINIKLFEDYFAAESAVVIQVRLWLWGKALDLKSAGPEFESRHVPIQFLITYVHLSDVLMVPGRLYPIDLNYKPIYIEDKPTRDDRLDPQPYVQIMQLIDSKYPSDERGDLLIFMSGVQEITSICDAAEQYAEKTKKWIVLPLHSGLSLIEQDKVSDERGDLLIFMSGVQEITSICDAAEQYAEKTKKWIVLPLHSGLSLIEQDKVFDYPPEGVRKCIVSTNIAETSVTIDGIRFVVDSGKVKEMSYDSSTKMQRLKEFWISKASADQRKGRAGRTGPGVCYRIYSEQQYIDMEAFSTPEVSRVPLASLLLLMSSLGVNDVRRFPFLDKPPEDAIENALLELKQHAALSSNEKLTSLGKALANLPVEVALAKALVIGGATLPPHKRDSALALTAALGIRSIFTTRAHRDFECENARKPDESDHGDPLTLLSLYCAWLSVKAEGRGGRDWCRRRGIEEQRFYELTKLAAQLRGLLQVKKRMTIFQIMVGRHGATAQGAGHKAPESYKGAPPIPPKIDNNLMETVEPESMSSAERALRHGQMKYLKNIRRQYKQKAAEESKRKKRLKVDSWEIVDDKAEDDNVLDIRDIEFRMTNDAQRIRALISGSSASSGRDLIMLKIVLCRALYPQVAIADEFNHCKSVSDQLYHTYSKPFVFLHPTSYFGKNGRILQLTEADIQTDTPPGYKSKLALSARHQLLCYLSLLETTKPYIVNSMRMPAAQTLLLLSHSIDTNCGFTRLVCDSWLLLEFPYPETGMNLLLKAIKLRRRWDALINRRLLDANPIKSVESELEKTKISSKCSYGELQHDLSCDISSYMNSDVSYTIKRLLPGDLKVLYYGADEAHATIDPNPFEEGFECRAHEKKGGVNVTDNVVYNCVVDTDWSYNMYQEIYGIPWTCPDCDISACLSPLERLQHKQFMCFSRTEEKKADVKTAPRENKPNAKEYKCENCNETLYMTPVEILKHRKTCKSKT</sequence>
<dbReference type="SMART" id="SM00487">
    <property type="entry name" value="DEXDc"/>
    <property type="match status" value="1"/>
</dbReference>
<evidence type="ECO:0000313" key="8">
    <source>
        <dbReference type="EMBL" id="KPJ03134.1"/>
    </source>
</evidence>
<dbReference type="FunFam" id="3.40.50.300:FF:000725">
    <property type="entry name" value="probable ATP-dependent RNA helicase DHX34"/>
    <property type="match status" value="1"/>
</dbReference>
<keyword evidence="3 8" id="KW-0347">Helicase</keyword>
<dbReference type="GO" id="GO:0005524">
    <property type="term" value="F:ATP binding"/>
    <property type="evidence" value="ECO:0007669"/>
    <property type="project" value="UniProtKB-KW"/>
</dbReference>
<dbReference type="GO" id="GO:0016787">
    <property type="term" value="F:hydrolase activity"/>
    <property type="evidence" value="ECO:0007669"/>
    <property type="project" value="UniProtKB-KW"/>
</dbReference>
<name>A0A194QCI8_PAPXU</name>
<dbReference type="EMBL" id="KQ459193">
    <property type="protein sequence ID" value="KPJ03134.1"/>
    <property type="molecule type" value="Genomic_DNA"/>
</dbReference>
<evidence type="ECO:0000256" key="3">
    <source>
        <dbReference type="ARBA" id="ARBA00022806"/>
    </source>
</evidence>
<dbReference type="Gene3D" id="1.20.120.1080">
    <property type="match status" value="1"/>
</dbReference>
<dbReference type="PANTHER" id="PTHR18934">
    <property type="entry name" value="ATP-DEPENDENT RNA HELICASE"/>
    <property type="match status" value="1"/>
</dbReference>
<dbReference type="Pfam" id="PF07717">
    <property type="entry name" value="OB_NTP_bind"/>
    <property type="match status" value="1"/>
</dbReference>
<dbReference type="GO" id="GO:0004386">
    <property type="term" value="F:helicase activity"/>
    <property type="evidence" value="ECO:0007669"/>
    <property type="project" value="UniProtKB-KW"/>
</dbReference>
<dbReference type="Pfam" id="PF00271">
    <property type="entry name" value="Helicase_C"/>
    <property type="match status" value="1"/>
</dbReference>
<dbReference type="SUPFAM" id="SSF52540">
    <property type="entry name" value="P-loop containing nucleoside triphosphate hydrolases"/>
    <property type="match status" value="1"/>
</dbReference>
<dbReference type="CDD" id="cd18791">
    <property type="entry name" value="SF2_C_RHA"/>
    <property type="match status" value="1"/>
</dbReference>
<dbReference type="Gene3D" id="3.40.50.300">
    <property type="entry name" value="P-loop containing nucleotide triphosphate hydrolases"/>
    <property type="match status" value="3"/>
</dbReference>
<dbReference type="Pfam" id="PF24485">
    <property type="entry name" value="zf-C2H2_DHX34"/>
    <property type="match status" value="1"/>
</dbReference>
<dbReference type="SMART" id="SM00490">
    <property type="entry name" value="HELICc"/>
    <property type="match status" value="1"/>
</dbReference>
<gene>
    <name evidence="8" type="ORF">RR46_06292</name>
</gene>
<dbReference type="InterPro" id="IPR007502">
    <property type="entry name" value="Helicase-assoc_dom"/>
</dbReference>
<evidence type="ECO:0000256" key="1">
    <source>
        <dbReference type="ARBA" id="ARBA00022741"/>
    </source>
</evidence>
<keyword evidence="2" id="KW-0378">Hydrolase</keyword>
<reference evidence="8 9" key="1">
    <citation type="journal article" date="2015" name="Nat. Commun.">
        <title>Outbred genome sequencing and CRISPR/Cas9 gene editing in butterflies.</title>
        <authorList>
            <person name="Li X."/>
            <person name="Fan D."/>
            <person name="Zhang W."/>
            <person name="Liu G."/>
            <person name="Zhang L."/>
            <person name="Zhao L."/>
            <person name="Fang X."/>
            <person name="Chen L."/>
            <person name="Dong Y."/>
            <person name="Chen Y."/>
            <person name="Ding Y."/>
            <person name="Zhao R."/>
            <person name="Feng M."/>
            <person name="Zhu Y."/>
            <person name="Feng Y."/>
            <person name="Jiang X."/>
            <person name="Zhu D."/>
            <person name="Xiang H."/>
            <person name="Feng X."/>
            <person name="Li S."/>
            <person name="Wang J."/>
            <person name="Zhang G."/>
            <person name="Kronforst M.R."/>
            <person name="Wang W."/>
        </authorList>
    </citation>
    <scope>NUCLEOTIDE SEQUENCE [LARGE SCALE GENOMIC DNA]</scope>
    <source>
        <strain evidence="8">Ya'a_city_454_Px</strain>
        <tissue evidence="8">Whole body</tissue>
    </source>
</reference>
<protein>
    <submittedName>
        <fullName evidence="8">Putative ATP-dependent RNA helicase DHX34</fullName>
    </submittedName>
</protein>
<evidence type="ECO:0000256" key="5">
    <source>
        <dbReference type="SAM" id="MobiDB-lite"/>
    </source>
</evidence>
<dbReference type="STRING" id="66420.A0A194QCI8"/>
<evidence type="ECO:0000256" key="2">
    <source>
        <dbReference type="ARBA" id="ARBA00022801"/>
    </source>
</evidence>
<evidence type="ECO:0000256" key="4">
    <source>
        <dbReference type="ARBA" id="ARBA00022840"/>
    </source>
</evidence>
<dbReference type="SMART" id="SM00847">
    <property type="entry name" value="HA2"/>
    <property type="match status" value="1"/>
</dbReference>
<evidence type="ECO:0000259" key="6">
    <source>
        <dbReference type="PROSITE" id="PS51192"/>
    </source>
</evidence>
<keyword evidence="1" id="KW-0547">Nucleotide-binding</keyword>
<feature type="domain" description="Helicase ATP-binding" evidence="6">
    <location>
        <begin position="185"/>
        <end position="344"/>
    </location>
</feature>
<dbReference type="InterPro" id="IPR001650">
    <property type="entry name" value="Helicase_C-like"/>
</dbReference>
<dbReference type="GO" id="GO:0003723">
    <property type="term" value="F:RNA binding"/>
    <property type="evidence" value="ECO:0007669"/>
    <property type="project" value="TreeGrafter"/>
</dbReference>
<dbReference type="PROSITE" id="PS51194">
    <property type="entry name" value="HELICASE_CTER"/>
    <property type="match status" value="1"/>
</dbReference>
<dbReference type="InterPro" id="IPR011709">
    <property type="entry name" value="DEAD-box_helicase_OB_fold"/>
</dbReference>
<evidence type="ECO:0000259" key="7">
    <source>
        <dbReference type="PROSITE" id="PS51194"/>
    </source>
</evidence>
<dbReference type="InterPro" id="IPR011545">
    <property type="entry name" value="DEAD/DEAH_box_helicase_dom"/>
</dbReference>
<dbReference type="InterPro" id="IPR056382">
    <property type="entry name" value="DHX34_Znf-C2H2"/>
</dbReference>
<dbReference type="FunFam" id="3.40.50.300:FF:004714">
    <property type="entry name" value="DEAD/DEAH box helicase"/>
    <property type="match status" value="1"/>
</dbReference>
<feature type="region of interest" description="Disordered" evidence="5">
    <location>
        <begin position="1"/>
        <end position="39"/>
    </location>
</feature>
<dbReference type="Proteomes" id="UP000053268">
    <property type="component" value="Unassembled WGS sequence"/>
</dbReference>
<proteinExistence type="predicted"/>
<feature type="domain" description="Helicase C-terminal" evidence="7">
    <location>
        <begin position="473"/>
        <end position="641"/>
    </location>
</feature>
<dbReference type="InterPro" id="IPR027417">
    <property type="entry name" value="P-loop_NTPase"/>
</dbReference>
<dbReference type="PANTHER" id="PTHR18934:SF221">
    <property type="entry name" value="ATP-DEPENDENT RNA HELICASE DHX34-RELATED"/>
    <property type="match status" value="1"/>
</dbReference>
<dbReference type="Pfam" id="PF00270">
    <property type="entry name" value="DEAD"/>
    <property type="match status" value="1"/>
</dbReference>
<evidence type="ECO:0000313" key="9">
    <source>
        <dbReference type="Proteomes" id="UP000053268"/>
    </source>
</evidence>
<keyword evidence="9" id="KW-1185">Reference proteome</keyword>
<dbReference type="InterPro" id="IPR014001">
    <property type="entry name" value="Helicase_ATP-bd"/>
</dbReference>
<organism evidence="8 9">
    <name type="scientific">Papilio xuthus</name>
    <name type="common">Asian swallowtail butterfly</name>
    <dbReference type="NCBI Taxonomy" id="66420"/>
    <lineage>
        <taxon>Eukaryota</taxon>
        <taxon>Metazoa</taxon>
        <taxon>Ecdysozoa</taxon>
        <taxon>Arthropoda</taxon>
        <taxon>Hexapoda</taxon>
        <taxon>Insecta</taxon>
        <taxon>Pterygota</taxon>
        <taxon>Neoptera</taxon>
        <taxon>Endopterygota</taxon>
        <taxon>Lepidoptera</taxon>
        <taxon>Glossata</taxon>
        <taxon>Ditrysia</taxon>
        <taxon>Papilionoidea</taxon>
        <taxon>Papilionidae</taxon>
        <taxon>Papilioninae</taxon>
        <taxon>Papilio</taxon>
    </lineage>
</organism>
<keyword evidence="4" id="KW-0067">ATP-binding</keyword>
<accession>A0A194QCI8</accession>
<dbReference type="PROSITE" id="PS51192">
    <property type="entry name" value="HELICASE_ATP_BIND_1"/>
    <property type="match status" value="1"/>
</dbReference>